<dbReference type="CDD" id="cd06225">
    <property type="entry name" value="HAMP"/>
    <property type="match status" value="1"/>
</dbReference>
<feature type="domain" description="HAMP" evidence="5">
    <location>
        <begin position="318"/>
        <end position="372"/>
    </location>
</feature>
<dbReference type="PROSITE" id="PS50111">
    <property type="entry name" value="CHEMOTAXIS_TRANSDUC_2"/>
    <property type="match status" value="1"/>
</dbReference>
<feature type="domain" description="Methyl-accepting transducer" evidence="4">
    <location>
        <begin position="391"/>
        <end position="662"/>
    </location>
</feature>
<evidence type="ECO:0000259" key="4">
    <source>
        <dbReference type="PROSITE" id="PS50111"/>
    </source>
</evidence>
<keyword evidence="7" id="KW-1185">Reference proteome</keyword>
<dbReference type="CDD" id="cd11386">
    <property type="entry name" value="MCP_signal"/>
    <property type="match status" value="1"/>
</dbReference>
<reference evidence="6 7" key="1">
    <citation type="submission" date="2011-11" db="EMBL/GenBank/DDBJ databases">
        <title>The Noncontiguous Finished genome of Desulfosporosinus youngiae DSM 17734.</title>
        <authorList>
            <consortium name="US DOE Joint Genome Institute (JGI-PGF)"/>
            <person name="Lucas S."/>
            <person name="Han J."/>
            <person name="Lapidus A."/>
            <person name="Cheng J.-F."/>
            <person name="Goodwin L."/>
            <person name="Pitluck S."/>
            <person name="Peters L."/>
            <person name="Ovchinnikova G."/>
            <person name="Lu M."/>
            <person name="Land M.L."/>
            <person name="Hauser L."/>
            <person name="Pester M."/>
            <person name="Spring S."/>
            <person name="Ollivier B."/>
            <person name="Rattei T."/>
            <person name="Klenk H.-P."/>
            <person name="Wagner M."/>
            <person name="Loy A."/>
            <person name="Woyke T.J."/>
        </authorList>
    </citation>
    <scope>NUCLEOTIDE SEQUENCE [LARGE SCALE GENOMIC DNA]</scope>
    <source>
        <strain evidence="6 7">DSM 17734</strain>
    </source>
</reference>
<dbReference type="Gene3D" id="6.10.340.10">
    <property type="match status" value="1"/>
</dbReference>
<dbReference type="GO" id="GO:0016020">
    <property type="term" value="C:membrane"/>
    <property type="evidence" value="ECO:0007669"/>
    <property type="project" value="InterPro"/>
</dbReference>
<organism evidence="6 7">
    <name type="scientific">Desulfosporosinus youngiae DSM 17734</name>
    <dbReference type="NCBI Taxonomy" id="768710"/>
    <lineage>
        <taxon>Bacteria</taxon>
        <taxon>Bacillati</taxon>
        <taxon>Bacillota</taxon>
        <taxon>Clostridia</taxon>
        <taxon>Eubacteriales</taxon>
        <taxon>Desulfitobacteriaceae</taxon>
        <taxon>Desulfosporosinus</taxon>
    </lineage>
</organism>
<dbReference type="HOGENOM" id="CLU_000445_107_19_9"/>
<sequence>MNLKRSIKRANFLNIRLKMFLLIVLLIVLSITAIKVYDYTIRIREIETTAQEERLNIAVLTASKLETEIVRTVSALETAANNTAFISSDNATIVNALLSIKEQNQIFSTVFLCDASLSRLNEKGDITSLASREYMQEVKKMKQTVISREILISQSTNKPSIMIATPIKVPGAPERYLGISLNVDKLQSIIDGTKKNDSNYSFAFDAKDGLVFAHPITDYVGLLKIINPDEKDKSKIPPEQQTMAKEAVSGHSGTQIYSFNGLKTIAAYTNVPGTSFGVVSSLNYDQAMEPIRKERNSTLIIILITSFLSAIIAMATAKFIVDPIQNIARQANIIASGDFTEEKNIIVKGQDEVAQLQKAFKNMAIMLKSTMQQIGQAATNIASSSEVLEISAEQSAQGATQIAQTVAEVASGTMAQAKTIDNTVEIVKEIGDEINEIASKASEVALLANESAAVAADGGKSIHSAVDSITNINTIVQDTAQVIRGLGTYSDQISQIIETISGIASQTNLLALNAAIEAARAGEQGRGFSVVADEVRKLAEQSKESTNTIARIIGDVQSQTNYAIKKMDTSAQEVSSGQEVVLAAGESFKRIQGQIDNVNQAVQGISATVQRLSASSSHMIVSMEEIRGISRETAASSQSISAATEEQSAGMQEIASSIESLAQLSNQLEGNLKQYQF</sequence>
<evidence type="ECO:0000256" key="1">
    <source>
        <dbReference type="ARBA" id="ARBA00023224"/>
    </source>
</evidence>
<dbReference type="eggNOG" id="COG0840">
    <property type="taxonomic scope" value="Bacteria"/>
</dbReference>
<dbReference type="InterPro" id="IPR004089">
    <property type="entry name" value="MCPsignal_dom"/>
</dbReference>
<gene>
    <name evidence="6" type="ORF">DesyoDRAFT_2400</name>
</gene>
<evidence type="ECO:0000256" key="3">
    <source>
        <dbReference type="PROSITE-ProRule" id="PRU00284"/>
    </source>
</evidence>
<dbReference type="Gene3D" id="1.10.287.950">
    <property type="entry name" value="Methyl-accepting chemotaxis protein"/>
    <property type="match status" value="1"/>
</dbReference>
<name>H5XV24_9FIRM</name>
<dbReference type="Pfam" id="PF00015">
    <property type="entry name" value="MCPsignal"/>
    <property type="match status" value="1"/>
</dbReference>
<dbReference type="SMART" id="SM00283">
    <property type="entry name" value="MA"/>
    <property type="match status" value="1"/>
</dbReference>
<keyword evidence="1 3" id="KW-0807">Transducer</keyword>
<dbReference type="PROSITE" id="PS50885">
    <property type="entry name" value="HAMP"/>
    <property type="match status" value="1"/>
</dbReference>
<dbReference type="InterPro" id="IPR003660">
    <property type="entry name" value="HAMP_dom"/>
</dbReference>
<evidence type="ECO:0000259" key="5">
    <source>
        <dbReference type="PROSITE" id="PS50885"/>
    </source>
</evidence>
<dbReference type="SMART" id="SM00304">
    <property type="entry name" value="HAMP"/>
    <property type="match status" value="1"/>
</dbReference>
<dbReference type="Pfam" id="PF00672">
    <property type="entry name" value="HAMP"/>
    <property type="match status" value="1"/>
</dbReference>
<dbReference type="EMBL" id="CM001441">
    <property type="protein sequence ID" value="EHQ89476.1"/>
    <property type="molecule type" value="Genomic_DNA"/>
</dbReference>
<protein>
    <submittedName>
        <fullName evidence="6">Methyl-accepting chemotaxis protein</fullName>
    </submittedName>
</protein>
<dbReference type="RefSeq" id="WP_007783183.1">
    <property type="nucleotide sequence ID" value="NZ_CM001441.1"/>
</dbReference>
<dbReference type="Gene3D" id="3.30.450.20">
    <property type="entry name" value="PAS domain"/>
    <property type="match status" value="1"/>
</dbReference>
<dbReference type="CDD" id="cd12912">
    <property type="entry name" value="PDC2_MCP_like"/>
    <property type="match status" value="1"/>
</dbReference>
<dbReference type="Proteomes" id="UP000005104">
    <property type="component" value="Chromosome"/>
</dbReference>
<proteinExistence type="inferred from homology"/>
<dbReference type="SUPFAM" id="SSF58104">
    <property type="entry name" value="Methyl-accepting chemotaxis protein (MCP) signaling domain"/>
    <property type="match status" value="1"/>
</dbReference>
<dbReference type="GO" id="GO:0007165">
    <property type="term" value="P:signal transduction"/>
    <property type="evidence" value="ECO:0007669"/>
    <property type="project" value="UniProtKB-KW"/>
</dbReference>
<dbReference type="AlphaFoldDB" id="H5XV24"/>
<comment type="similarity">
    <text evidence="2">Belongs to the methyl-accepting chemotaxis (MCP) protein family.</text>
</comment>
<evidence type="ECO:0000313" key="6">
    <source>
        <dbReference type="EMBL" id="EHQ89476.1"/>
    </source>
</evidence>
<dbReference type="PANTHER" id="PTHR32089">
    <property type="entry name" value="METHYL-ACCEPTING CHEMOTAXIS PROTEIN MCPB"/>
    <property type="match status" value="1"/>
</dbReference>
<evidence type="ECO:0000256" key="2">
    <source>
        <dbReference type="ARBA" id="ARBA00029447"/>
    </source>
</evidence>
<dbReference type="PANTHER" id="PTHR32089:SF112">
    <property type="entry name" value="LYSOZYME-LIKE PROTEIN-RELATED"/>
    <property type="match status" value="1"/>
</dbReference>
<dbReference type="STRING" id="768710.DesyoDRAFT_2400"/>
<accession>H5XV24</accession>
<evidence type="ECO:0000313" key="7">
    <source>
        <dbReference type="Proteomes" id="UP000005104"/>
    </source>
</evidence>